<reference evidence="3 4" key="1">
    <citation type="submission" date="2017-06" db="EMBL/GenBank/DDBJ databases">
        <title>Comparative genomic analysis of Ambrosia Fusariam Clade fungi.</title>
        <authorList>
            <person name="Stajich J.E."/>
            <person name="Carrillo J."/>
            <person name="Kijimoto T."/>
            <person name="Eskalen A."/>
            <person name="O'Donnell K."/>
            <person name="Kasson M."/>
        </authorList>
    </citation>
    <scope>NUCLEOTIDE SEQUENCE [LARGE SCALE GENOMIC DNA]</scope>
    <source>
        <strain evidence="3 4">NRRL62579</strain>
    </source>
</reference>
<protein>
    <submittedName>
        <fullName evidence="3">Uncharacterized protein</fullName>
    </submittedName>
</protein>
<proteinExistence type="predicted"/>
<keyword evidence="2" id="KW-1133">Transmembrane helix</keyword>
<accession>A0A428TYD6</accession>
<dbReference type="EMBL" id="NKCK01000042">
    <property type="protein sequence ID" value="RSM07069.1"/>
    <property type="molecule type" value="Genomic_DNA"/>
</dbReference>
<dbReference type="AlphaFoldDB" id="A0A428TYD6"/>
<keyword evidence="2" id="KW-0812">Transmembrane</keyword>
<gene>
    <name evidence="3" type="ORF">CEP52_005454</name>
</gene>
<feature type="region of interest" description="Disordered" evidence="1">
    <location>
        <begin position="162"/>
        <end position="193"/>
    </location>
</feature>
<feature type="transmembrane region" description="Helical" evidence="2">
    <location>
        <begin position="61"/>
        <end position="82"/>
    </location>
</feature>
<keyword evidence="2" id="KW-0472">Membrane</keyword>
<organism evidence="3 4">
    <name type="scientific">Fusarium oligoseptatum</name>
    <dbReference type="NCBI Taxonomy" id="2604345"/>
    <lineage>
        <taxon>Eukaryota</taxon>
        <taxon>Fungi</taxon>
        <taxon>Dikarya</taxon>
        <taxon>Ascomycota</taxon>
        <taxon>Pezizomycotina</taxon>
        <taxon>Sordariomycetes</taxon>
        <taxon>Hypocreomycetidae</taxon>
        <taxon>Hypocreales</taxon>
        <taxon>Nectriaceae</taxon>
        <taxon>Fusarium</taxon>
        <taxon>Fusarium solani species complex</taxon>
    </lineage>
</organism>
<dbReference type="Proteomes" id="UP000287144">
    <property type="component" value="Unassembled WGS sequence"/>
</dbReference>
<comment type="caution">
    <text evidence="3">The sequence shown here is derived from an EMBL/GenBank/DDBJ whole genome shotgun (WGS) entry which is preliminary data.</text>
</comment>
<feature type="transmembrane region" description="Helical" evidence="2">
    <location>
        <begin position="30"/>
        <end position="49"/>
    </location>
</feature>
<sequence>MSVWRHLAVVLMENQDIFGKSMLGLFIGEFTYGTVLCTTKAAILLMYCLIFQTRFMKLGEYVLGGIGVCLVGGCGLRLQLPVCRSQKLAIIRILLLGRIVVVINCIRLKVIVNAGVDTDFTPRTHRTLLDMDDSRTYDRTTMREPPPVMHLLFCRFIGGSSKEGENTSSSLVTIGGTGSNSTNKNKVQTKDGPFKRLHDNDSAEEPVLWPESCIIEQSTVVERKVCAKDVRSEAISLGWIAVHKGMTWTESRWTSC</sequence>
<name>A0A428TYD6_9HYPO</name>
<evidence type="ECO:0000313" key="4">
    <source>
        <dbReference type="Proteomes" id="UP000287144"/>
    </source>
</evidence>
<evidence type="ECO:0000256" key="1">
    <source>
        <dbReference type="SAM" id="MobiDB-lite"/>
    </source>
</evidence>
<keyword evidence="4" id="KW-1185">Reference proteome</keyword>
<evidence type="ECO:0000313" key="3">
    <source>
        <dbReference type="EMBL" id="RSM07069.1"/>
    </source>
</evidence>
<evidence type="ECO:0000256" key="2">
    <source>
        <dbReference type="SAM" id="Phobius"/>
    </source>
</evidence>